<evidence type="ECO:0000256" key="5">
    <source>
        <dbReference type="ARBA" id="ARBA00022622"/>
    </source>
</evidence>
<keyword evidence="4" id="KW-0964">Secreted</keyword>
<keyword evidence="8" id="KW-0449">Lipoprotein</keyword>
<keyword evidence="13" id="KW-1185">Reference proteome</keyword>
<proteinExistence type="inferred from homology"/>
<evidence type="ECO:0000256" key="3">
    <source>
        <dbReference type="ARBA" id="ARBA00010031"/>
    </source>
</evidence>
<comment type="caution">
    <text evidence="9">Lacks conserved residue(s) required for the propagation of feature annotation.</text>
</comment>
<dbReference type="GO" id="GO:0005576">
    <property type="term" value="C:extracellular region"/>
    <property type="evidence" value="ECO:0007669"/>
    <property type="project" value="UniProtKB-SubCell"/>
</dbReference>
<organism evidence="12 13">
    <name type="scientific">Cephalotrichum gorgonifer</name>
    <dbReference type="NCBI Taxonomy" id="2041049"/>
    <lineage>
        <taxon>Eukaryota</taxon>
        <taxon>Fungi</taxon>
        <taxon>Dikarya</taxon>
        <taxon>Ascomycota</taxon>
        <taxon>Pezizomycotina</taxon>
        <taxon>Sordariomycetes</taxon>
        <taxon>Hypocreomycetidae</taxon>
        <taxon>Microascales</taxon>
        <taxon>Microascaceae</taxon>
        <taxon>Cephalotrichum</taxon>
    </lineage>
</organism>
<name>A0AAE8T0G8_9PEZI</name>
<accession>A0AAE8T0G8</accession>
<keyword evidence="9" id="KW-0408">Iron</keyword>
<keyword evidence="7 9" id="KW-1015">Disulfide bond</keyword>
<sequence>MKFSLAFLAFAAAASAQEITACDGKAQPCVEEAIANSGVCEAGDYLCACQNLNTIQAAAAPCVIEACGGVAGALEVIEEVNQICAELGA</sequence>
<comment type="caution">
    <text evidence="12">The sequence shown here is derived from an EMBL/GenBank/DDBJ whole genome shotgun (WGS) entry which is preliminary data.</text>
</comment>
<dbReference type="Proteomes" id="UP001187682">
    <property type="component" value="Unassembled WGS sequence"/>
</dbReference>
<evidence type="ECO:0000256" key="8">
    <source>
        <dbReference type="ARBA" id="ARBA00023288"/>
    </source>
</evidence>
<dbReference type="EMBL" id="ONZQ02000019">
    <property type="protein sequence ID" value="SPO07262.1"/>
    <property type="molecule type" value="Genomic_DNA"/>
</dbReference>
<dbReference type="InterPro" id="IPR008427">
    <property type="entry name" value="Extracellular_membr_CFEM_dom"/>
</dbReference>
<feature type="signal peptide" evidence="10">
    <location>
        <begin position="1"/>
        <end position="16"/>
    </location>
</feature>
<feature type="binding site" description="axial binding residue" evidence="9">
    <location>
        <position position="44"/>
    </location>
    <ligand>
        <name>heme</name>
        <dbReference type="ChEBI" id="CHEBI:30413"/>
    </ligand>
    <ligandPart>
        <name>Fe</name>
        <dbReference type="ChEBI" id="CHEBI:18248"/>
    </ligandPart>
</feature>
<evidence type="ECO:0000256" key="9">
    <source>
        <dbReference type="PROSITE-ProRule" id="PRU01356"/>
    </source>
</evidence>
<dbReference type="PROSITE" id="PS52012">
    <property type="entry name" value="CFEM"/>
    <property type="match status" value="1"/>
</dbReference>
<keyword evidence="5" id="KW-0472">Membrane</keyword>
<evidence type="ECO:0000256" key="6">
    <source>
        <dbReference type="ARBA" id="ARBA00022729"/>
    </source>
</evidence>
<protein>
    <recommendedName>
        <fullName evidence="11">CFEM domain-containing protein</fullName>
    </recommendedName>
</protein>
<evidence type="ECO:0000256" key="7">
    <source>
        <dbReference type="ARBA" id="ARBA00023157"/>
    </source>
</evidence>
<dbReference type="Pfam" id="PF05730">
    <property type="entry name" value="CFEM"/>
    <property type="match status" value="1"/>
</dbReference>
<evidence type="ECO:0000313" key="12">
    <source>
        <dbReference type="EMBL" id="SPO07262.1"/>
    </source>
</evidence>
<feature type="disulfide bond" evidence="9">
    <location>
        <begin position="40"/>
        <end position="47"/>
    </location>
</feature>
<keyword evidence="5" id="KW-0336">GPI-anchor</keyword>
<keyword evidence="9" id="KW-0479">Metal-binding</keyword>
<keyword evidence="9" id="KW-0349">Heme</keyword>
<keyword evidence="6 10" id="KW-0732">Signal</keyword>
<evidence type="ECO:0000256" key="4">
    <source>
        <dbReference type="ARBA" id="ARBA00022525"/>
    </source>
</evidence>
<gene>
    <name evidence="12" type="ORF">DNG_09956</name>
</gene>
<dbReference type="AlphaFoldDB" id="A0AAE8T0G8"/>
<feature type="domain" description="CFEM" evidence="11">
    <location>
        <begin position="1"/>
        <end position="89"/>
    </location>
</feature>
<evidence type="ECO:0000256" key="10">
    <source>
        <dbReference type="SAM" id="SignalP"/>
    </source>
</evidence>
<reference evidence="12" key="1">
    <citation type="submission" date="2018-03" db="EMBL/GenBank/DDBJ databases">
        <authorList>
            <person name="Guldener U."/>
        </authorList>
    </citation>
    <scope>NUCLEOTIDE SEQUENCE</scope>
</reference>
<evidence type="ECO:0000256" key="1">
    <source>
        <dbReference type="ARBA" id="ARBA00004589"/>
    </source>
</evidence>
<evidence type="ECO:0000259" key="11">
    <source>
        <dbReference type="PROSITE" id="PS52012"/>
    </source>
</evidence>
<feature type="chain" id="PRO_5041930674" description="CFEM domain-containing protein" evidence="10">
    <location>
        <begin position="17"/>
        <end position="89"/>
    </location>
</feature>
<evidence type="ECO:0000256" key="2">
    <source>
        <dbReference type="ARBA" id="ARBA00004613"/>
    </source>
</evidence>
<dbReference type="GO" id="GO:0046872">
    <property type="term" value="F:metal ion binding"/>
    <property type="evidence" value="ECO:0007669"/>
    <property type="project" value="UniProtKB-UniRule"/>
</dbReference>
<dbReference type="GO" id="GO:0098552">
    <property type="term" value="C:side of membrane"/>
    <property type="evidence" value="ECO:0007669"/>
    <property type="project" value="UniProtKB-KW"/>
</dbReference>
<keyword evidence="5" id="KW-0325">Glycoprotein</keyword>
<evidence type="ECO:0000313" key="13">
    <source>
        <dbReference type="Proteomes" id="UP001187682"/>
    </source>
</evidence>
<comment type="subcellular location">
    <subcellularLocation>
        <location evidence="1">Membrane</location>
        <topology evidence="1">Lipid-anchor</topology>
        <topology evidence="1">GPI-anchor</topology>
    </subcellularLocation>
    <subcellularLocation>
        <location evidence="2">Secreted</location>
    </subcellularLocation>
</comment>
<comment type="similarity">
    <text evidence="3">Belongs to the RBT5 family.</text>
</comment>